<comment type="subcellular location">
    <subcellularLocation>
        <location evidence="1">Nucleus</location>
    </subcellularLocation>
</comment>
<dbReference type="InterPro" id="IPR036600">
    <property type="entry name" value="PAH_sf"/>
</dbReference>
<gene>
    <name evidence="3" type="ORF">K435DRAFT_862759</name>
</gene>
<accession>A0A4S8LRJ6</accession>
<evidence type="ECO:0000313" key="4">
    <source>
        <dbReference type="Proteomes" id="UP000297245"/>
    </source>
</evidence>
<keyword evidence="2" id="KW-0539">Nucleus</keyword>
<proteinExistence type="predicted"/>
<dbReference type="GO" id="GO:0006355">
    <property type="term" value="P:regulation of DNA-templated transcription"/>
    <property type="evidence" value="ECO:0007669"/>
    <property type="project" value="InterPro"/>
</dbReference>
<dbReference type="Proteomes" id="UP000297245">
    <property type="component" value="Unassembled WGS sequence"/>
</dbReference>
<dbReference type="AlphaFoldDB" id="A0A4S8LRJ6"/>
<dbReference type="SUPFAM" id="SSF47762">
    <property type="entry name" value="PAH2 domain"/>
    <property type="match status" value="1"/>
</dbReference>
<evidence type="ECO:0000256" key="1">
    <source>
        <dbReference type="ARBA" id="ARBA00004123"/>
    </source>
</evidence>
<evidence type="ECO:0000256" key="2">
    <source>
        <dbReference type="ARBA" id="ARBA00023242"/>
    </source>
</evidence>
<dbReference type="OrthoDB" id="1924919at2759"/>
<keyword evidence="4" id="KW-1185">Reference proteome</keyword>
<sequence length="293" mass="33827">MAVLAPFSKPLEDPQDVRPDKYIVTSEMDATLTLYDMFTRIWTTEDSLKYLDTLAVQFLDKPMECVNFLCLITDWWCGTVPSTEMVIQASTFLRHHPRLLRELNCILKRPKGEVRIVCPVDSQEVECVVALYVRRTRPPIAKIHLIPRSLDSSRPELLSHTTPPLWSTEELHIDFLSRIHLVDPLWAPFVMELLQVVWFFNSPLSFFRKKLIRSMQLLSNIKGALFPSIFVHDVSREGSHVVTGGGFADIWKGRRNGQLVCLKVLRFFTSSPEDRAKLFKVYKFIGCFAFHLS</sequence>
<dbReference type="EMBL" id="ML179287">
    <property type="protein sequence ID" value="THU92109.1"/>
    <property type="molecule type" value="Genomic_DNA"/>
</dbReference>
<name>A0A4S8LRJ6_DENBC</name>
<dbReference type="GO" id="GO:0005634">
    <property type="term" value="C:nucleus"/>
    <property type="evidence" value="ECO:0007669"/>
    <property type="project" value="UniProtKB-SubCell"/>
</dbReference>
<evidence type="ECO:0000313" key="3">
    <source>
        <dbReference type="EMBL" id="THU92109.1"/>
    </source>
</evidence>
<protein>
    <submittedName>
        <fullName evidence="3">Uncharacterized protein</fullName>
    </submittedName>
</protein>
<reference evidence="3 4" key="1">
    <citation type="journal article" date="2019" name="Nat. Ecol. Evol.">
        <title>Megaphylogeny resolves global patterns of mushroom evolution.</title>
        <authorList>
            <person name="Varga T."/>
            <person name="Krizsan K."/>
            <person name="Foldi C."/>
            <person name="Dima B."/>
            <person name="Sanchez-Garcia M."/>
            <person name="Sanchez-Ramirez S."/>
            <person name="Szollosi G.J."/>
            <person name="Szarkandi J.G."/>
            <person name="Papp V."/>
            <person name="Albert L."/>
            <person name="Andreopoulos W."/>
            <person name="Angelini C."/>
            <person name="Antonin V."/>
            <person name="Barry K.W."/>
            <person name="Bougher N.L."/>
            <person name="Buchanan P."/>
            <person name="Buyck B."/>
            <person name="Bense V."/>
            <person name="Catcheside P."/>
            <person name="Chovatia M."/>
            <person name="Cooper J."/>
            <person name="Damon W."/>
            <person name="Desjardin D."/>
            <person name="Finy P."/>
            <person name="Geml J."/>
            <person name="Haridas S."/>
            <person name="Hughes K."/>
            <person name="Justo A."/>
            <person name="Karasinski D."/>
            <person name="Kautmanova I."/>
            <person name="Kiss B."/>
            <person name="Kocsube S."/>
            <person name="Kotiranta H."/>
            <person name="LaButti K.M."/>
            <person name="Lechner B.E."/>
            <person name="Liimatainen K."/>
            <person name="Lipzen A."/>
            <person name="Lukacs Z."/>
            <person name="Mihaltcheva S."/>
            <person name="Morgado L.N."/>
            <person name="Niskanen T."/>
            <person name="Noordeloos M.E."/>
            <person name="Ohm R.A."/>
            <person name="Ortiz-Santana B."/>
            <person name="Ovrebo C."/>
            <person name="Racz N."/>
            <person name="Riley R."/>
            <person name="Savchenko A."/>
            <person name="Shiryaev A."/>
            <person name="Soop K."/>
            <person name="Spirin V."/>
            <person name="Szebenyi C."/>
            <person name="Tomsovsky M."/>
            <person name="Tulloss R.E."/>
            <person name="Uehling J."/>
            <person name="Grigoriev I.V."/>
            <person name="Vagvolgyi C."/>
            <person name="Papp T."/>
            <person name="Martin F.M."/>
            <person name="Miettinen O."/>
            <person name="Hibbett D.S."/>
            <person name="Nagy L.G."/>
        </authorList>
    </citation>
    <scope>NUCLEOTIDE SEQUENCE [LARGE SCALE GENOMIC DNA]</scope>
    <source>
        <strain evidence="3 4">CBS 962.96</strain>
    </source>
</reference>
<organism evidence="3 4">
    <name type="scientific">Dendrothele bispora (strain CBS 962.96)</name>
    <dbReference type="NCBI Taxonomy" id="1314807"/>
    <lineage>
        <taxon>Eukaryota</taxon>
        <taxon>Fungi</taxon>
        <taxon>Dikarya</taxon>
        <taxon>Basidiomycota</taxon>
        <taxon>Agaricomycotina</taxon>
        <taxon>Agaricomycetes</taxon>
        <taxon>Agaricomycetidae</taxon>
        <taxon>Agaricales</taxon>
        <taxon>Agaricales incertae sedis</taxon>
        <taxon>Dendrothele</taxon>
    </lineage>
</organism>